<comment type="caution">
    <text evidence="2">The sequence shown here is derived from an EMBL/GenBank/DDBJ whole genome shotgun (WGS) entry which is preliminary data.</text>
</comment>
<evidence type="ECO:0000313" key="2">
    <source>
        <dbReference type="EMBL" id="KAG5282019.1"/>
    </source>
</evidence>
<sequence length="876" mass="99672">MEQNVADLLTDAFSDVEIDFEHLNFEDYAEQSSLAGRAQETEKSDNTQEPTGAHRQSSLQSSEENHNMHKNSTGKETYVQDTASEIEVELSHLEDIEMADRKKYMYDSCDIWQDDEDETRHWTERPFPFGGDQTGVDQSNAGGSDRCGNVQNEEGEDGVPFLQLCNPQSVDDTCSYSDSNSGSEDAEATKQHLSVDREAMNELSCVCASENTAGLTILSSLPTAHGAQAEGGDLREFSEEDQACVGEDFAEYPTELTNNDDDDDDDDDDDVDVEGDDEEEKDDNEDERKVKSDAKAPVSRIGADNTQEGEYIREEEEEDDDEGEEQEQEQEEEEKVAVEVVVDDDIVEHGPMHAKPHDSTNTYSSDERVRERQPTTTSQTMSKDDSGPQNEDESESPSMQQHRHNDKLSQIQDVFTNEDAAIQRGRAKKEIIAQGIEEEERHGEGQNVVKQDTGVDELPFDSENEFPVYSHDVDTWGGWREELNRYMPNTELNLDVNIGELDAQDPDINIPNTRDCVAVAREDESRLLGRIDTITPERAWPSETLWDETSQQQPLRNPSATLGQEFVVVEDVTSDHDFFFHTSLEQDSHVTDWSLGGCLLDEDTTQESMEDNTSDTFGEEERSWDQERERIEAFNRFYNDSEESSIEGIGERTHKVHFCLEPQIAEVLDSESEFSDIEADEDSEEDSDTEDINDEEQSDTEEPQVNAFPCHNREEPSENEFPPQDQEEPSENEFLPQDQEEPSENEFPPQDQKEPSENVFPPQDQEEQTENVFPPKDQDLKFEEVQPISDNPIIGQLMKKVITDQPMEKQLTDQPVEEEGITLQTSDKQIVTLCPTTSKRQKWLRILKSTLRMCAIIGTGLLTFWWATDHLDWTMW</sequence>
<feature type="compositionally biased region" description="Polar residues" evidence="1">
    <location>
        <begin position="70"/>
        <end position="79"/>
    </location>
</feature>
<keyword evidence="3" id="KW-1185">Reference proteome</keyword>
<feature type="region of interest" description="Disordered" evidence="1">
    <location>
        <begin position="31"/>
        <end position="79"/>
    </location>
</feature>
<gene>
    <name evidence="2" type="ORF">AALO_G00051370</name>
</gene>
<evidence type="ECO:0000313" key="3">
    <source>
        <dbReference type="Proteomes" id="UP000823561"/>
    </source>
</evidence>
<protein>
    <submittedName>
        <fullName evidence="2">Uncharacterized protein</fullName>
    </submittedName>
</protein>
<accession>A0AAV6H3X8</accession>
<feature type="compositionally biased region" description="Acidic residues" evidence="1">
    <location>
        <begin position="668"/>
        <end position="702"/>
    </location>
</feature>
<dbReference type="EMBL" id="JADWDJ010000004">
    <property type="protein sequence ID" value="KAG5282019.1"/>
    <property type="molecule type" value="Genomic_DNA"/>
</dbReference>
<feature type="region of interest" description="Disordered" evidence="1">
    <location>
        <begin position="603"/>
        <end position="626"/>
    </location>
</feature>
<dbReference type="Proteomes" id="UP000823561">
    <property type="component" value="Chromosome 4"/>
</dbReference>
<organism evidence="2 3">
    <name type="scientific">Alosa alosa</name>
    <name type="common">allis shad</name>
    <dbReference type="NCBI Taxonomy" id="278164"/>
    <lineage>
        <taxon>Eukaryota</taxon>
        <taxon>Metazoa</taxon>
        <taxon>Chordata</taxon>
        <taxon>Craniata</taxon>
        <taxon>Vertebrata</taxon>
        <taxon>Euteleostomi</taxon>
        <taxon>Actinopterygii</taxon>
        <taxon>Neopterygii</taxon>
        <taxon>Teleostei</taxon>
        <taxon>Clupei</taxon>
        <taxon>Clupeiformes</taxon>
        <taxon>Clupeoidei</taxon>
        <taxon>Clupeidae</taxon>
        <taxon>Alosa</taxon>
    </lineage>
</organism>
<feature type="compositionally biased region" description="Acidic residues" evidence="1">
    <location>
        <begin position="603"/>
        <end position="613"/>
    </location>
</feature>
<feature type="region of interest" description="Disordered" evidence="1">
    <location>
        <begin position="667"/>
        <end position="770"/>
    </location>
</feature>
<proteinExistence type="predicted"/>
<feature type="region of interest" description="Disordered" evidence="1">
    <location>
        <begin position="224"/>
        <end position="412"/>
    </location>
</feature>
<feature type="compositionally biased region" description="Acidic residues" evidence="1">
    <location>
        <begin position="258"/>
        <end position="285"/>
    </location>
</feature>
<dbReference type="AlphaFoldDB" id="A0AAV6H3X8"/>
<feature type="compositionally biased region" description="Basic and acidic residues" evidence="1">
    <location>
        <begin position="347"/>
        <end position="358"/>
    </location>
</feature>
<evidence type="ECO:0000256" key="1">
    <source>
        <dbReference type="SAM" id="MobiDB-lite"/>
    </source>
</evidence>
<feature type="compositionally biased region" description="Polar residues" evidence="1">
    <location>
        <begin position="47"/>
        <end position="62"/>
    </location>
</feature>
<feature type="region of interest" description="Disordered" evidence="1">
    <location>
        <begin position="126"/>
        <end position="145"/>
    </location>
</feature>
<feature type="compositionally biased region" description="Acidic residues" evidence="1">
    <location>
        <begin position="313"/>
        <end position="334"/>
    </location>
</feature>
<reference evidence="2" key="1">
    <citation type="submission" date="2020-10" db="EMBL/GenBank/DDBJ databases">
        <title>Chromosome-scale genome assembly of the Allis shad, Alosa alosa.</title>
        <authorList>
            <person name="Margot Z."/>
            <person name="Christophe K."/>
            <person name="Cabau C."/>
            <person name="Louis A."/>
            <person name="Berthelot C."/>
            <person name="Parey E."/>
            <person name="Roest Crollius H."/>
            <person name="Montfort J."/>
            <person name="Robinson-Rechavi M."/>
            <person name="Bucao C."/>
            <person name="Bouchez O."/>
            <person name="Gislard M."/>
            <person name="Lluch J."/>
            <person name="Milhes M."/>
            <person name="Lampietro C."/>
            <person name="Lopez Roques C."/>
            <person name="Donnadieu C."/>
            <person name="Braasch I."/>
            <person name="Desvignes T."/>
            <person name="Postlethwait J."/>
            <person name="Bobe J."/>
            <person name="Guiguen Y."/>
        </authorList>
    </citation>
    <scope>NUCLEOTIDE SEQUENCE</scope>
    <source>
        <strain evidence="2">M-15738</strain>
        <tissue evidence="2">Blood</tissue>
    </source>
</reference>
<name>A0AAV6H3X8_9TELE</name>